<feature type="region of interest" description="Disordered" evidence="1">
    <location>
        <begin position="1"/>
        <end position="28"/>
    </location>
</feature>
<accession>A0AAD2JKA6</accession>
<sequence>MQSSNNRPSPSKRQRMETSSHDGETQSEDDWSMFRLFQELLLNGTTPQTPQDMPMQINPSSLPKSLLQSGQLRNNISKWSTIFVNHGFRTSLISSPRQGISVYKDSFALEDVNKTDMNGDSSTVGRIFLVAMFALHPHQEEMEKVYKMYLRNLYSLFLFCQRMRQVSRKDGDQLEEIVREEEKLLCGLLLLSKKPTCTREGIEDERRKRMEEISASIPSRIPTFLQEIHNAHPQQHRIEVLEHEYQRICSRTSTLSNALVTLFQSQHQSSIDNMVFKASPSVSKYERIAIYLYDAELDHKKPPHFLFLPSLHVALTKGPGTIVETMMDFFWSQMLNQGYYATLALKRMLHNDLANFFRSGLTGSISLPLLQMHAHFAPTAPLSLYLYGKAGSGKSSLVRNFPSALEATIERFADSEMLVRFVKQNLNKKHETLELELELRPNNNDLSVMSIIQGRRMTMGQSKPGLVVVNLEEMPNNEPAADPNQLQVAKLISQRFGGRTGDYNKQSKVPRNSEKRGIQNDASLVTLFTSNYILDPECLEAMKRLPLFNNLSAHEIVAVSGADRMAFAQAYLQNCVNNHITDRKVTTCIEGTMQINAGDTRPIVRHLRMLAAYIGELVPVASIDCNGSIQAMVKHVDSRWRVQVGTQSLELQVGPNLNLYPTNEALFEFKRCKSVNLLRQKYGTILGEKELHIILNFWLSKTLAPAVIVSNKHGIINRVLGAVRELKGVTCFTGVDSSKYKMTKSLYDPRDTPNLRDDILKVGRGATVAVELNCPSSDSQLCIREMIEDSPSMTAFSTSRSALHKEGLLFLIHVTGTITPEVKSRASIIL</sequence>
<dbReference type="EMBL" id="CAKOGP040001980">
    <property type="protein sequence ID" value="CAJ1958808.1"/>
    <property type="molecule type" value="Genomic_DNA"/>
</dbReference>
<feature type="compositionally biased region" description="Polar residues" evidence="1">
    <location>
        <begin position="1"/>
        <end position="11"/>
    </location>
</feature>
<keyword evidence="3" id="KW-1185">Reference proteome</keyword>
<gene>
    <name evidence="2" type="ORF">CYCCA115_LOCUS17361</name>
</gene>
<dbReference type="AlphaFoldDB" id="A0AAD2JKA6"/>
<dbReference type="Proteomes" id="UP001295423">
    <property type="component" value="Unassembled WGS sequence"/>
</dbReference>
<evidence type="ECO:0000313" key="2">
    <source>
        <dbReference type="EMBL" id="CAJ1958808.1"/>
    </source>
</evidence>
<evidence type="ECO:0000313" key="3">
    <source>
        <dbReference type="Proteomes" id="UP001295423"/>
    </source>
</evidence>
<evidence type="ECO:0000256" key="1">
    <source>
        <dbReference type="SAM" id="MobiDB-lite"/>
    </source>
</evidence>
<comment type="caution">
    <text evidence="2">The sequence shown here is derived from an EMBL/GenBank/DDBJ whole genome shotgun (WGS) entry which is preliminary data.</text>
</comment>
<reference evidence="2" key="1">
    <citation type="submission" date="2023-08" db="EMBL/GenBank/DDBJ databases">
        <authorList>
            <person name="Audoor S."/>
            <person name="Bilcke G."/>
        </authorList>
    </citation>
    <scope>NUCLEOTIDE SEQUENCE</scope>
</reference>
<proteinExistence type="predicted"/>
<protein>
    <submittedName>
        <fullName evidence="2">Uncharacterized protein</fullName>
    </submittedName>
</protein>
<organism evidence="2 3">
    <name type="scientific">Cylindrotheca closterium</name>
    <dbReference type="NCBI Taxonomy" id="2856"/>
    <lineage>
        <taxon>Eukaryota</taxon>
        <taxon>Sar</taxon>
        <taxon>Stramenopiles</taxon>
        <taxon>Ochrophyta</taxon>
        <taxon>Bacillariophyta</taxon>
        <taxon>Bacillariophyceae</taxon>
        <taxon>Bacillariophycidae</taxon>
        <taxon>Bacillariales</taxon>
        <taxon>Bacillariaceae</taxon>
        <taxon>Cylindrotheca</taxon>
    </lineage>
</organism>
<name>A0AAD2JKA6_9STRA</name>
<feature type="compositionally biased region" description="Basic and acidic residues" evidence="1">
    <location>
        <begin position="14"/>
        <end position="24"/>
    </location>
</feature>